<dbReference type="OrthoDB" id="9805698at2"/>
<evidence type="ECO:0000313" key="11">
    <source>
        <dbReference type="EMBL" id="TFV42528.1"/>
    </source>
</evidence>
<evidence type="ECO:0000256" key="1">
    <source>
        <dbReference type="ARBA" id="ARBA00001946"/>
    </source>
</evidence>
<protein>
    <submittedName>
        <fullName evidence="11">CCA tRNA nucleotidyltransferase</fullName>
    </submittedName>
</protein>
<feature type="domain" description="tRNA nucleotidyltransferase/poly(A) polymerase RNA and SrmB- binding" evidence="10">
    <location>
        <begin position="204"/>
        <end position="241"/>
    </location>
</feature>
<dbReference type="GO" id="GO:0046872">
    <property type="term" value="F:metal ion binding"/>
    <property type="evidence" value="ECO:0007669"/>
    <property type="project" value="UniProtKB-KW"/>
</dbReference>
<organism evidence="11 12">
    <name type="scientific">Bradyrhizobium frederickii</name>
    <dbReference type="NCBI Taxonomy" id="2560054"/>
    <lineage>
        <taxon>Bacteria</taxon>
        <taxon>Pseudomonadati</taxon>
        <taxon>Pseudomonadota</taxon>
        <taxon>Alphaproteobacteria</taxon>
        <taxon>Hyphomicrobiales</taxon>
        <taxon>Nitrobacteraceae</taxon>
        <taxon>Bradyrhizobium</taxon>
    </lineage>
</organism>
<feature type="domain" description="Poly A polymerase head" evidence="9">
    <location>
        <begin position="36"/>
        <end position="158"/>
    </location>
</feature>
<evidence type="ECO:0000256" key="8">
    <source>
        <dbReference type="RuleBase" id="RU003953"/>
    </source>
</evidence>
<keyword evidence="7" id="KW-0460">Magnesium</keyword>
<name>A0A4Y9LGD2_9BRAD</name>
<evidence type="ECO:0000256" key="3">
    <source>
        <dbReference type="ARBA" id="ARBA00022694"/>
    </source>
</evidence>
<keyword evidence="4" id="KW-0548">Nucleotidyltransferase</keyword>
<dbReference type="GO" id="GO:0000166">
    <property type="term" value="F:nucleotide binding"/>
    <property type="evidence" value="ECO:0007669"/>
    <property type="project" value="UniProtKB-KW"/>
</dbReference>
<dbReference type="Pfam" id="PF01743">
    <property type="entry name" value="PolyA_pol"/>
    <property type="match status" value="1"/>
</dbReference>
<dbReference type="AlphaFoldDB" id="A0A4Y9LGD2"/>
<dbReference type="Proteomes" id="UP000298225">
    <property type="component" value="Unassembled WGS sequence"/>
</dbReference>
<dbReference type="PANTHER" id="PTHR46173">
    <property type="entry name" value="CCA TRNA NUCLEOTIDYLTRANSFERASE 1, MITOCHONDRIAL"/>
    <property type="match status" value="1"/>
</dbReference>
<dbReference type="InterPro" id="IPR002646">
    <property type="entry name" value="PolA_pol_head_dom"/>
</dbReference>
<keyword evidence="6" id="KW-0547">Nucleotide-binding</keyword>
<keyword evidence="8" id="KW-0694">RNA-binding</keyword>
<evidence type="ECO:0000256" key="2">
    <source>
        <dbReference type="ARBA" id="ARBA00022679"/>
    </source>
</evidence>
<keyword evidence="2 8" id="KW-0808">Transferase</keyword>
<evidence type="ECO:0000256" key="6">
    <source>
        <dbReference type="ARBA" id="ARBA00022741"/>
    </source>
</evidence>
<keyword evidence="5" id="KW-0479">Metal-binding</keyword>
<reference evidence="11 12" key="1">
    <citation type="submission" date="2019-03" db="EMBL/GenBank/DDBJ databases">
        <title>Bradyrhizobium strains diversity isolated from Chamaecrista fasciculata.</title>
        <authorList>
            <person name="Urquiaga M.C.O."/>
            <person name="Hungria M."/>
            <person name="Delamuta J.R.M."/>
        </authorList>
    </citation>
    <scope>NUCLEOTIDE SEQUENCE [LARGE SCALE GENOMIC DNA]</scope>
    <source>
        <strain evidence="11 12">CNPSo 3424</strain>
    </source>
</reference>
<keyword evidence="3" id="KW-0819">tRNA processing</keyword>
<dbReference type="SUPFAM" id="SSF81891">
    <property type="entry name" value="Poly A polymerase C-terminal region-like"/>
    <property type="match status" value="1"/>
</dbReference>
<comment type="caution">
    <text evidence="11">The sequence shown here is derived from an EMBL/GenBank/DDBJ whole genome shotgun (WGS) entry which is preliminary data.</text>
</comment>
<dbReference type="PANTHER" id="PTHR46173:SF1">
    <property type="entry name" value="CCA TRNA NUCLEOTIDYLTRANSFERASE 1, MITOCHONDRIAL"/>
    <property type="match status" value="1"/>
</dbReference>
<keyword evidence="12" id="KW-1185">Reference proteome</keyword>
<evidence type="ECO:0000256" key="4">
    <source>
        <dbReference type="ARBA" id="ARBA00022695"/>
    </source>
</evidence>
<comment type="cofactor">
    <cofactor evidence="1">
        <name>Mg(2+)</name>
        <dbReference type="ChEBI" id="CHEBI:18420"/>
    </cofactor>
</comment>
<evidence type="ECO:0000256" key="5">
    <source>
        <dbReference type="ARBA" id="ARBA00022723"/>
    </source>
</evidence>
<dbReference type="GO" id="GO:0008033">
    <property type="term" value="P:tRNA processing"/>
    <property type="evidence" value="ECO:0007669"/>
    <property type="project" value="UniProtKB-KW"/>
</dbReference>
<dbReference type="InterPro" id="IPR043519">
    <property type="entry name" value="NT_sf"/>
</dbReference>
<dbReference type="Gene3D" id="3.30.460.10">
    <property type="entry name" value="Beta Polymerase, domain 2"/>
    <property type="match status" value="1"/>
</dbReference>
<evidence type="ECO:0000313" key="12">
    <source>
        <dbReference type="Proteomes" id="UP000298225"/>
    </source>
</evidence>
<dbReference type="Pfam" id="PF12627">
    <property type="entry name" value="PolyA_pol_RNAbd"/>
    <property type="match status" value="1"/>
</dbReference>
<evidence type="ECO:0000256" key="7">
    <source>
        <dbReference type="ARBA" id="ARBA00022842"/>
    </source>
</evidence>
<dbReference type="GO" id="GO:0016779">
    <property type="term" value="F:nucleotidyltransferase activity"/>
    <property type="evidence" value="ECO:0007669"/>
    <property type="project" value="UniProtKB-KW"/>
</dbReference>
<accession>A0A4Y9LGD2</accession>
<proteinExistence type="inferred from homology"/>
<gene>
    <name evidence="11" type="ORF">E4K66_00580</name>
</gene>
<dbReference type="EMBL" id="SPQU01000001">
    <property type="protein sequence ID" value="TFV42528.1"/>
    <property type="molecule type" value="Genomic_DNA"/>
</dbReference>
<dbReference type="InterPro" id="IPR032828">
    <property type="entry name" value="PolyA_RNA-bd"/>
</dbReference>
<sequence length="422" mass="45346">MSAEPLLAPVLADAPWLISGGTARVLQLLNADGEEARVVGGAVRNALLGLVPGDIDIATTARPEEVIRRAKAAGIKGVPTGIDHGTVTLVIDSHPYEVTTLREDTETFGRKAKVAFGRDWVKDAQRRDFTMNGLSVDAKGVVYDYVGGIADAKARRVRFIGDPDQRIAEDYLRILRFFRIHAAFGAGEPDRDGYLACIRGRAGLASLSAERVRMETLKLLVASGAAAAALAMAEGGLLQTLAGGVVYTGPLATMIAIERELGLAAGSTRRLAALTVAVTEDAKRVAARLRLSNAETKALDSMGHRWWRLATKDDANARRLLYRLGAERYHDRVLLGWARSGGDVASTRWHALAELPQRWTAPKFPLKAADFIARGLPEGPALGHVLTLAEDAWLAADFPLEEAALAAIADQAAARINRDERT</sequence>
<comment type="similarity">
    <text evidence="8">Belongs to the tRNA nucleotidyltransferase/poly(A) polymerase family.</text>
</comment>
<dbReference type="Gene3D" id="1.10.3090.10">
    <property type="entry name" value="cca-adding enzyme, domain 2"/>
    <property type="match status" value="1"/>
</dbReference>
<dbReference type="InterPro" id="IPR050264">
    <property type="entry name" value="Bact_CCA-adding_enz_type3_sf"/>
</dbReference>
<dbReference type="GO" id="GO:0000049">
    <property type="term" value="F:tRNA binding"/>
    <property type="evidence" value="ECO:0007669"/>
    <property type="project" value="TreeGrafter"/>
</dbReference>
<dbReference type="RefSeq" id="WP_135167753.1">
    <property type="nucleotide sequence ID" value="NZ_SPQU01000001.1"/>
</dbReference>
<evidence type="ECO:0000259" key="10">
    <source>
        <dbReference type="Pfam" id="PF12627"/>
    </source>
</evidence>
<dbReference type="SUPFAM" id="SSF81301">
    <property type="entry name" value="Nucleotidyltransferase"/>
    <property type="match status" value="1"/>
</dbReference>
<evidence type="ECO:0000259" key="9">
    <source>
        <dbReference type="Pfam" id="PF01743"/>
    </source>
</evidence>
<dbReference type="CDD" id="cd05398">
    <property type="entry name" value="NT_ClassII-CCAase"/>
    <property type="match status" value="1"/>
</dbReference>